<comment type="caution">
    <text evidence="1">The sequence shown here is derived from an EMBL/GenBank/DDBJ whole genome shotgun (WGS) entry which is preliminary data.</text>
</comment>
<gene>
    <name evidence="1" type="ORF">I7412_22285</name>
</gene>
<dbReference type="RefSeq" id="WP_203002882.1">
    <property type="nucleotide sequence ID" value="NZ_JADWYU010000124.1"/>
</dbReference>
<keyword evidence="2" id="KW-1185">Reference proteome</keyword>
<proteinExistence type="predicted"/>
<dbReference type="AlphaFoldDB" id="A0A937RJ05"/>
<accession>A0A937RJ05</accession>
<evidence type="ECO:0000313" key="1">
    <source>
        <dbReference type="EMBL" id="MBL7629845.1"/>
    </source>
</evidence>
<dbReference type="EMBL" id="JAEACQ010000238">
    <property type="protein sequence ID" value="MBL7629845.1"/>
    <property type="molecule type" value="Genomic_DNA"/>
</dbReference>
<dbReference type="Proteomes" id="UP000604475">
    <property type="component" value="Unassembled WGS sequence"/>
</dbReference>
<protein>
    <recommendedName>
        <fullName evidence="3">Squamosa promoter-binding protein 15</fullName>
    </recommendedName>
</protein>
<organism evidence="1 2">
    <name type="scientific">Frankia nepalensis</name>
    <dbReference type="NCBI Taxonomy" id="1836974"/>
    <lineage>
        <taxon>Bacteria</taxon>
        <taxon>Bacillati</taxon>
        <taxon>Actinomycetota</taxon>
        <taxon>Actinomycetes</taxon>
        <taxon>Frankiales</taxon>
        <taxon>Frankiaceae</taxon>
        <taxon>Frankia</taxon>
    </lineage>
</organism>
<name>A0A937RJ05_9ACTN</name>
<reference evidence="1" key="1">
    <citation type="submission" date="2020-12" db="EMBL/GenBank/DDBJ databases">
        <title>Genomic characterization of non-nitrogen-fixing Frankia strains.</title>
        <authorList>
            <person name="Carlos-Shanley C."/>
            <person name="Guerra T."/>
            <person name="Hahn D."/>
        </authorList>
    </citation>
    <scope>NUCLEOTIDE SEQUENCE</scope>
    <source>
        <strain evidence="1">CN6</strain>
    </source>
</reference>
<evidence type="ECO:0000313" key="2">
    <source>
        <dbReference type="Proteomes" id="UP000604475"/>
    </source>
</evidence>
<sequence length="132" mass="14776">MSWVANVMVSVSFGEDPPNLFAFSEWLRASAPWREEPGRPPGGTGVGFLRPIAWPDGPWGGWKNPEAVLWAGATNHADIGAIVDRFQSTPWREPWAAQLFIQDQEQEYFRLWMLRDGVAVQFAPAPPPDEEG</sequence>
<evidence type="ECO:0008006" key="3">
    <source>
        <dbReference type="Google" id="ProtNLM"/>
    </source>
</evidence>